<dbReference type="InterPro" id="IPR010982">
    <property type="entry name" value="Lambda_DNA-bd_dom_sf"/>
</dbReference>
<evidence type="ECO:0000313" key="4">
    <source>
        <dbReference type="EMBL" id="MBC5769628.1"/>
    </source>
</evidence>
<dbReference type="InterPro" id="IPR001387">
    <property type="entry name" value="Cro/C1-type_HTH"/>
</dbReference>
<reference evidence="4" key="1">
    <citation type="submission" date="2020-08" db="EMBL/GenBank/DDBJ databases">
        <title>Genome public.</title>
        <authorList>
            <person name="Liu C."/>
            <person name="Sun Q."/>
        </authorList>
    </citation>
    <scope>NUCLEOTIDE SEQUENCE</scope>
    <source>
        <strain evidence="4">BX15</strain>
    </source>
</reference>
<keyword evidence="1" id="KW-0238">DNA-binding</keyword>
<feature type="transmembrane region" description="Helical" evidence="2">
    <location>
        <begin position="78"/>
        <end position="98"/>
    </location>
</feature>
<keyword evidence="2" id="KW-1133">Transmembrane helix</keyword>
<keyword evidence="5" id="KW-1185">Reference proteome</keyword>
<evidence type="ECO:0000256" key="1">
    <source>
        <dbReference type="ARBA" id="ARBA00023125"/>
    </source>
</evidence>
<dbReference type="RefSeq" id="WP_187013984.1">
    <property type="nucleotide sequence ID" value="NZ_JACOQI010000003.1"/>
</dbReference>
<dbReference type="PANTHER" id="PTHR46558:SF13">
    <property type="entry name" value="HTH-TYPE TRANSCRIPTIONAL REGULATOR IMMR"/>
    <property type="match status" value="1"/>
</dbReference>
<dbReference type="SUPFAM" id="SSF47413">
    <property type="entry name" value="lambda repressor-like DNA-binding domains"/>
    <property type="match status" value="1"/>
</dbReference>
<dbReference type="PROSITE" id="PS50943">
    <property type="entry name" value="HTH_CROC1"/>
    <property type="match status" value="1"/>
</dbReference>
<accession>A0A923S6Z8</accession>
<organism evidence="4 5">
    <name type="scientific">Dysosmobacter segnis</name>
    <dbReference type="NCBI Taxonomy" id="2763042"/>
    <lineage>
        <taxon>Bacteria</taxon>
        <taxon>Bacillati</taxon>
        <taxon>Bacillota</taxon>
        <taxon>Clostridia</taxon>
        <taxon>Eubacteriales</taxon>
        <taxon>Oscillospiraceae</taxon>
        <taxon>Dysosmobacter</taxon>
    </lineage>
</organism>
<dbReference type="AlphaFoldDB" id="A0A923S6Z8"/>
<feature type="domain" description="HTH cro/C1-type" evidence="3">
    <location>
        <begin position="7"/>
        <end position="61"/>
    </location>
</feature>
<evidence type="ECO:0000259" key="3">
    <source>
        <dbReference type="PROSITE" id="PS50943"/>
    </source>
</evidence>
<sequence length="520" mass="57894">MTLGQRISLYRKKLNISQEELGARLGVSRQAVSKWETDLSAPDLNNLIGLARELGVSVAELTETPEEPVPPKNTSKKWWFLLSVCVLLPVLIAGFLLYRINQPPAGQVSDYAEPASDFYLQWQVPRTDGREWYEFLTLGNQDVPFPFHTSLHLTAPEKIVTEGTDLHLAAVHHAVCGGLYVDYIRFQADPEQGQAAGDTICRISTMAPGFWTPRGISVGNEKSFVVDAYHSGKEDQAEGTLLYGLKEADGYSLVPHDYLYIWSAFEEGRGYQTIYFFIKDGLVAGISMELMQDMGDFYAAANNTSTFPVDENGDPDFSHRQDLPQEPIDATRQVYIAWNQLVTNENLSAEERYAYRRDVFTNLPDMDWQEFGALGGIDSSGTIFALLDWLSQQEHYSSGDIYFIQRGYAARGIDGAYAEDYCYLLSRALFSDPVAYAKALARSTADDEAVQTLIMGGTAYGADYYPADCETAVSALDAAINANALTAEETGWAKLLRYYLANPNDGYYADYPKTPAELEN</sequence>
<comment type="caution">
    <text evidence="4">The sequence shown here is derived from an EMBL/GenBank/DDBJ whole genome shotgun (WGS) entry which is preliminary data.</text>
</comment>
<dbReference type="SMART" id="SM00530">
    <property type="entry name" value="HTH_XRE"/>
    <property type="match status" value="1"/>
</dbReference>
<protein>
    <submittedName>
        <fullName evidence="4">Helix-turn-helix transcriptional regulator</fullName>
    </submittedName>
</protein>
<dbReference type="CDD" id="cd00093">
    <property type="entry name" value="HTH_XRE"/>
    <property type="match status" value="1"/>
</dbReference>
<gene>
    <name evidence="4" type="ORF">H8Z83_04730</name>
</gene>
<evidence type="ECO:0000313" key="5">
    <source>
        <dbReference type="Proteomes" id="UP000620327"/>
    </source>
</evidence>
<dbReference type="EMBL" id="JACOQI010000003">
    <property type="protein sequence ID" value="MBC5769628.1"/>
    <property type="molecule type" value="Genomic_DNA"/>
</dbReference>
<dbReference type="Proteomes" id="UP000620327">
    <property type="component" value="Unassembled WGS sequence"/>
</dbReference>
<dbReference type="PANTHER" id="PTHR46558">
    <property type="entry name" value="TRACRIPTIONAL REGULATORY PROTEIN-RELATED-RELATED"/>
    <property type="match status" value="1"/>
</dbReference>
<dbReference type="GO" id="GO:0003677">
    <property type="term" value="F:DNA binding"/>
    <property type="evidence" value="ECO:0007669"/>
    <property type="project" value="UniProtKB-KW"/>
</dbReference>
<evidence type="ECO:0000256" key="2">
    <source>
        <dbReference type="SAM" id="Phobius"/>
    </source>
</evidence>
<keyword evidence="2" id="KW-0472">Membrane</keyword>
<name>A0A923S6Z8_9FIRM</name>
<keyword evidence="2" id="KW-0812">Transmembrane</keyword>
<proteinExistence type="predicted"/>
<dbReference type="Pfam" id="PF01381">
    <property type="entry name" value="HTH_3"/>
    <property type="match status" value="1"/>
</dbReference>
<dbReference type="Gene3D" id="1.10.260.40">
    <property type="entry name" value="lambda repressor-like DNA-binding domains"/>
    <property type="match status" value="1"/>
</dbReference>